<dbReference type="PANTHER" id="PTHR42037">
    <property type="match status" value="1"/>
</dbReference>
<dbReference type="OrthoDB" id="3251507at2759"/>
<dbReference type="AlphaFoldDB" id="A0A6A6U936"/>
<dbReference type="Proteomes" id="UP000799302">
    <property type="component" value="Unassembled WGS sequence"/>
</dbReference>
<name>A0A6A6U936_9PEZI</name>
<dbReference type="EMBL" id="MU004236">
    <property type="protein sequence ID" value="KAF2668692.1"/>
    <property type="molecule type" value="Genomic_DNA"/>
</dbReference>
<dbReference type="InterPro" id="IPR027796">
    <property type="entry name" value="OTT_1508_deam-like"/>
</dbReference>
<dbReference type="PANTHER" id="PTHR42037:SF1">
    <property type="match status" value="1"/>
</dbReference>
<dbReference type="Pfam" id="PF14441">
    <property type="entry name" value="OTT_1508_deam"/>
    <property type="match status" value="1"/>
</dbReference>
<proteinExistence type="predicted"/>
<organism evidence="1 2">
    <name type="scientific">Microthyrium microscopicum</name>
    <dbReference type="NCBI Taxonomy" id="703497"/>
    <lineage>
        <taxon>Eukaryota</taxon>
        <taxon>Fungi</taxon>
        <taxon>Dikarya</taxon>
        <taxon>Ascomycota</taxon>
        <taxon>Pezizomycotina</taxon>
        <taxon>Dothideomycetes</taxon>
        <taxon>Dothideomycetes incertae sedis</taxon>
        <taxon>Microthyriales</taxon>
        <taxon>Microthyriaceae</taxon>
        <taxon>Microthyrium</taxon>
    </lineage>
</organism>
<accession>A0A6A6U936</accession>
<keyword evidence="2" id="KW-1185">Reference proteome</keyword>
<gene>
    <name evidence="1" type="ORF">BT63DRAFT_440800</name>
</gene>
<evidence type="ECO:0000313" key="1">
    <source>
        <dbReference type="EMBL" id="KAF2668692.1"/>
    </source>
</evidence>
<reference evidence="1" key="1">
    <citation type="journal article" date="2020" name="Stud. Mycol.">
        <title>101 Dothideomycetes genomes: a test case for predicting lifestyles and emergence of pathogens.</title>
        <authorList>
            <person name="Haridas S."/>
            <person name="Albert R."/>
            <person name="Binder M."/>
            <person name="Bloem J."/>
            <person name="Labutti K."/>
            <person name="Salamov A."/>
            <person name="Andreopoulos B."/>
            <person name="Baker S."/>
            <person name="Barry K."/>
            <person name="Bills G."/>
            <person name="Bluhm B."/>
            <person name="Cannon C."/>
            <person name="Castanera R."/>
            <person name="Culley D."/>
            <person name="Daum C."/>
            <person name="Ezra D."/>
            <person name="Gonzalez J."/>
            <person name="Henrissat B."/>
            <person name="Kuo A."/>
            <person name="Liang C."/>
            <person name="Lipzen A."/>
            <person name="Lutzoni F."/>
            <person name="Magnuson J."/>
            <person name="Mondo S."/>
            <person name="Nolan M."/>
            <person name="Ohm R."/>
            <person name="Pangilinan J."/>
            <person name="Park H.-J."/>
            <person name="Ramirez L."/>
            <person name="Alfaro M."/>
            <person name="Sun H."/>
            <person name="Tritt A."/>
            <person name="Yoshinaga Y."/>
            <person name="Zwiers L.-H."/>
            <person name="Turgeon B."/>
            <person name="Goodwin S."/>
            <person name="Spatafora J."/>
            <person name="Crous P."/>
            <person name="Grigoriev I."/>
        </authorList>
    </citation>
    <scope>NUCLEOTIDE SEQUENCE</scope>
    <source>
        <strain evidence="1">CBS 115976</strain>
    </source>
</reference>
<sequence length="406" mass="46558">MKVSKSKTLDQEVDLAVKLRLLSIIKANCLHKERPKKHVVEEARRDMLDSIAYLCDIRKGGATVTATALQRDNEDTILWLAANEGIRSEVKKFTEKLLEMAREVKMENVAEVETKLLSIALEIAVERVNFYQLRLASTLELWPATFNDTKKRTKLVRFCYELRSKKAVIEAMGEKGKELWHYIYRLGAHLHAVKKLTHVATNFRTMLKIKKVEAVRFSKSDHTKSITLSDELLDPYQIVKNICTEGYGTDSRRPMTDKIMVGFVRMDIEMNIKPKLQQDRTYKSRVHAELQLADLFSRKGYTFLGEDRYVGCSKGACYFCYEYLSLHQNKFERPATHGKVLASVHGLENSTKIATQKDMTMKLRMIRQVENDIIQTLLSKVPEDRKGLFMSSNGSSVPSVDGRLKA</sequence>
<evidence type="ECO:0000313" key="2">
    <source>
        <dbReference type="Proteomes" id="UP000799302"/>
    </source>
</evidence>
<protein>
    <submittedName>
        <fullName evidence="1">Uncharacterized protein</fullName>
    </submittedName>
</protein>